<evidence type="ECO:0000313" key="1">
    <source>
        <dbReference type="EMBL" id="ANT40048.1"/>
    </source>
</evidence>
<dbReference type="EMBL" id="KX190834">
    <property type="protein sequence ID" value="ANT40048.1"/>
    <property type="molecule type" value="Genomic_DNA"/>
</dbReference>
<name>A0A1B1P7H8_9CAUD</name>
<sequence length="55" mass="6447">MFAGYSTNPEKTVIVGWDAYYTVVDWDQVLEYEPVAFLYLPRKINCWGKGKRNDV</sequence>
<reference evidence="1 2" key="1">
    <citation type="submission" date="2016-05" db="EMBL/GenBank/DDBJ databases">
        <title>Undiscovered low abundance phages are ubiquitous in bacterial genomes.</title>
        <authorList>
            <person name="Dong Z."/>
            <person name="Liu H."/>
            <person name="Zheng J."/>
            <person name="Peng D."/>
        </authorList>
    </citation>
    <scope>NUCLEOTIDE SEQUENCE [LARGE SCALE GENOMIC DNA]</scope>
</reference>
<proteinExistence type="predicted"/>
<gene>
    <name evidence="1" type="ORF">BMBtpLA3_13</name>
</gene>
<dbReference type="Proteomes" id="UP000226338">
    <property type="component" value="Segment"/>
</dbReference>
<organism evidence="1 2">
    <name type="scientific">Bacillus phage BMBtpLA3</name>
    <dbReference type="NCBI Taxonomy" id="1868824"/>
    <lineage>
        <taxon>Viruses</taxon>
        <taxon>Duplodnaviria</taxon>
        <taxon>Heunggongvirae</taxon>
        <taxon>Uroviricota</taxon>
        <taxon>Caudoviricetes</taxon>
        <taxon>Lwoffvirus</taxon>
        <taxon>Lwoffvirus TP21</taxon>
    </lineage>
</organism>
<accession>A0A1B1P7H8</accession>
<evidence type="ECO:0000313" key="2">
    <source>
        <dbReference type="Proteomes" id="UP000226338"/>
    </source>
</evidence>
<protein>
    <submittedName>
        <fullName evidence="1">Uncharacterized protein</fullName>
    </submittedName>
</protein>